<dbReference type="Proteomes" id="UP000034164">
    <property type="component" value="Unassembled WGS sequence"/>
</dbReference>
<feature type="coiled-coil region" evidence="1">
    <location>
        <begin position="62"/>
        <end position="89"/>
    </location>
</feature>
<protein>
    <submittedName>
        <fullName evidence="2">Uncharacterized protein</fullName>
    </submittedName>
</protein>
<dbReference type="VEuPathDB" id="FungiDB:EMCG_03578"/>
<dbReference type="AlphaFoldDB" id="A0A0G2HV61"/>
<comment type="caution">
    <text evidence="2">The sequence shown here is derived from an EMBL/GenBank/DDBJ whole genome shotgun (WGS) entry which is preliminary data.</text>
</comment>
<keyword evidence="1" id="KW-0175">Coiled coil</keyword>
<dbReference type="EMBL" id="LCZI01001206">
    <property type="protein sequence ID" value="KKZ61943.1"/>
    <property type="molecule type" value="Genomic_DNA"/>
</dbReference>
<organism evidence="2 3">
    <name type="scientific">[Emmonsia] crescens</name>
    <dbReference type="NCBI Taxonomy" id="73230"/>
    <lineage>
        <taxon>Eukaryota</taxon>
        <taxon>Fungi</taxon>
        <taxon>Dikarya</taxon>
        <taxon>Ascomycota</taxon>
        <taxon>Pezizomycotina</taxon>
        <taxon>Eurotiomycetes</taxon>
        <taxon>Eurotiomycetidae</taxon>
        <taxon>Onygenales</taxon>
        <taxon>Ajellomycetaceae</taxon>
        <taxon>Emergomyces</taxon>
    </lineage>
</organism>
<feature type="non-terminal residue" evidence="2">
    <location>
        <position position="90"/>
    </location>
</feature>
<sequence length="90" mass="10757">MMSADSSHNRLHNTIIISSDAEMNEHQFLIQKLYSVYEALFNDSKIINQRIYNIFKTEYTKRKVLKEEVQHLHAEMTRKNEQISELETEI</sequence>
<evidence type="ECO:0000313" key="2">
    <source>
        <dbReference type="EMBL" id="KKZ61943.1"/>
    </source>
</evidence>
<accession>A0A0G2HV61</accession>
<evidence type="ECO:0000313" key="3">
    <source>
        <dbReference type="Proteomes" id="UP000034164"/>
    </source>
</evidence>
<gene>
    <name evidence="2" type="ORF">EMCG_03578</name>
</gene>
<proteinExistence type="predicted"/>
<reference evidence="3" key="1">
    <citation type="journal article" date="2015" name="PLoS Genet.">
        <title>The dynamic genome and transcriptome of the human fungal pathogen Blastomyces and close relative Emmonsia.</title>
        <authorList>
            <person name="Munoz J.F."/>
            <person name="Gauthier G.M."/>
            <person name="Desjardins C.A."/>
            <person name="Gallo J.E."/>
            <person name="Holder J."/>
            <person name="Sullivan T.D."/>
            <person name="Marty A.J."/>
            <person name="Carmen J.C."/>
            <person name="Chen Z."/>
            <person name="Ding L."/>
            <person name="Gujja S."/>
            <person name="Magrini V."/>
            <person name="Misas E."/>
            <person name="Mitreva M."/>
            <person name="Priest M."/>
            <person name="Saif S."/>
            <person name="Whiston E.A."/>
            <person name="Young S."/>
            <person name="Zeng Q."/>
            <person name="Goldman W.E."/>
            <person name="Mardis E.R."/>
            <person name="Taylor J.W."/>
            <person name="McEwen J.G."/>
            <person name="Clay O.K."/>
            <person name="Klein B.S."/>
            <person name="Cuomo C.A."/>
        </authorList>
    </citation>
    <scope>NUCLEOTIDE SEQUENCE [LARGE SCALE GENOMIC DNA]</scope>
    <source>
        <strain evidence="3">UAMH 3008</strain>
    </source>
</reference>
<evidence type="ECO:0000256" key="1">
    <source>
        <dbReference type="SAM" id="Coils"/>
    </source>
</evidence>
<name>A0A0G2HV61_9EURO</name>